<accession>A0ABN3YPJ0</accession>
<sequence>MDFSVFPDRFVESTSPSPIEDIDAKTLVSNCCHYCSRCLFIFLSLLSIIICFSVYGTSGETASLVFGILSLIVLVLLIIECRNRECCRRIS</sequence>
<feature type="transmembrane region" description="Helical" evidence="1">
    <location>
        <begin position="61"/>
        <end position="79"/>
    </location>
</feature>
<feature type="transmembrane region" description="Helical" evidence="1">
    <location>
        <begin position="34"/>
        <end position="55"/>
    </location>
</feature>
<evidence type="ECO:0000256" key="1">
    <source>
        <dbReference type="SAM" id="Phobius"/>
    </source>
</evidence>
<dbReference type="Proteomes" id="UP000000424">
    <property type="component" value="Chromosome"/>
</dbReference>
<evidence type="ECO:0000313" key="2">
    <source>
        <dbReference type="EMBL" id="AAP98109.1"/>
    </source>
</evidence>
<keyword evidence="3" id="KW-1185">Reference proteome</keyword>
<keyword evidence="1" id="KW-0472">Membrane</keyword>
<name>A0ABN3YPJ0_CHLPN</name>
<proteinExistence type="predicted"/>
<protein>
    <submittedName>
        <fullName evidence="2">Uncharacterized protein</fullName>
    </submittedName>
</protein>
<reference evidence="2" key="1">
    <citation type="submission" date="2002-05" db="EMBL/GenBank/DDBJ databases">
        <title>The genome sequence of Chlamydia pneumoniae TW183 and comparison with other Chlamydia strains based on whole genome sequence analysis.</title>
        <authorList>
            <person name="Geng M.M."/>
            <person name="Schuhmacher A."/>
            <person name="Muehldorfer I."/>
            <person name="Bensch K.W."/>
            <person name="Schaefer K.P."/>
            <person name="Schneider S."/>
            <person name="Pohl T."/>
            <person name="Essig A."/>
            <person name="Marre R."/>
            <person name="Melchers K."/>
        </authorList>
    </citation>
    <scope>NUCLEOTIDE SEQUENCE [LARGE SCALE GENOMIC DNA]</scope>
    <source>
        <strain evidence="2">TW-183</strain>
    </source>
</reference>
<keyword evidence="1" id="KW-0812">Transmembrane</keyword>
<evidence type="ECO:0000313" key="3">
    <source>
        <dbReference type="Proteomes" id="UP000000424"/>
    </source>
</evidence>
<keyword evidence="1" id="KW-1133">Transmembrane helix</keyword>
<organism evidence="2 3">
    <name type="scientific">Chlamydia pneumoniae</name>
    <name type="common">Chlamydophila pneumoniae</name>
    <dbReference type="NCBI Taxonomy" id="83558"/>
    <lineage>
        <taxon>Bacteria</taxon>
        <taxon>Pseudomonadati</taxon>
        <taxon>Chlamydiota</taxon>
        <taxon>Chlamydiia</taxon>
        <taxon>Chlamydiales</taxon>
        <taxon>Chlamydiaceae</taxon>
        <taxon>Chlamydia/Chlamydophila group</taxon>
        <taxon>Chlamydia</taxon>
    </lineage>
</organism>
<dbReference type="EMBL" id="AE009440">
    <property type="protein sequence ID" value="AAP98109.1"/>
    <property type="molecule type" value="Genomic_DNA"/>
</dbReference>
<gene>
    <name evidence="2" type="ordered locus">CpB0176</name>
</gene>